<dbReference type="Proteomes" id="UP000015729">
    <property type="component" value="Unassembled WGS sequence"/>
</dbReference>
<evidence type="ECO:0000256" key="1">
    <source>
        <dbReference type="SAM" id="SignalP"/>
    </source>
</evidence>
<keyword evidence="1" id="KW-0732">Signal</keyword>
<feature type="non-terminal residue" evidence="2">
    <location>
        <position position="60"/>
    </location>
</feature>
<dbReference type="AlphaFoldDB" id="S6TPR2"/>
<accession>S6TPR2</accession>
<organism evidence="2 3">
    <name type="scientific">Pseudomonas syringae pv. actinidiae ICMP 18807</name>
    <dbReference type="NCBI Taxonomy" id="1194404"/>
    <lineage>
        <taxon>Bacteria</taxon>
        <taxon>Pseudomonadati</taxon>
        <taxon>Pseudomonadota</taxon>
        <taxon>Gammaproteobacteria</taxon>
        <taxon>Pseudomonadales</taxon>
        <taxon>Pseudomonadaceae</taxon>
        <taxon>Pseudomonas</taxon>
        <taxon>Pseudomonas syringae</taxon>
    </lineage>
</organism>
<evidence type="ECO:0000313" key="3">
    <source>
        <dbReference type="Proteomes" id="UP000015729"/>
    </source>
</evidence>
<proteinExistence type="predicted"/>
<dbReference type="PATRIC" id="fig|1194404.4.peg.5206"/>
<reference evidence="2 3" key="1">
    <citation type="journal article" date="2013" name="PLoS Pathog.">
        <title>Genomic analysis of the Kiwifruit pathogen Pseudomonas syringae pv. actinidiae provides insight into the origins of an emergent plant disease.</title>
        <authorList>
            <person name="McCann H.C."/>
            <person name="Rikkerink E.H."/>
            <person name="Bertels F."/>
            <person name="Fiers M."/>
            <person name="Lu A."/>
            <person name="Rees-George J."/>
            <person name="Andersen M.T."/>
            <person name="Gleave A.P."/>
            <person name="Haubold B."/>
            <person name="Wohlers M.W."/>
            <person name="Guttman D.S."/>
            <person name="Wang P.W."/>
            <person name="Straub C."/>
            <person name="Vanneste J.L."/>
            <person name="Rainey P.B."/>
            <person name="Templeton M.D."/>
        </authorList>
    </citation>
    <scope>NUCLEOTIDE SEQUENCE [LARGE SCALE GENOMIC DNA]</scope>
    <source>
        <strain evidence="2 3">ICMP 18807</strain>
    </source>
</reference>
<sequence>MKFSLRQIAATAGCLLVAGQLLAEPKRPECIAPASPGGGFDLTCKLVQSALINEKILTTP</sequence>
<feature type="chain" id="PRO_5004542190" evidence="1">
    <location>
        <begin position="24"/>
        <end position="60"/>
    </location>
</feature>
<comment type="caution">
    <text evidence="2">The sequence shown here is derived from an EMBL/GenBank/DDBJ whole genome shotgun (WGS) entry which is preliminary data.</text>
</comment>
<dbReference type="EMBL" id="AOKG01001724">
    <property type="protein sequence ID" value="EPN45633.1"/>
    <property type="molecule type" value="Genomic_DNA"/>
</dbReference>
<name>S6TPR2_PSESF</name>
<feature type="signal peptide" evidence="1">
    <location>
        <begin position="1"/>
        <end position="23"/>
    </location>
</feature>
<protein>
    <submittedName>
        <fullName evidence="2">Tricarboxylate transport protein TctC</fullName>
    </submittedName>
</protein>
<evidence type="ECO:0000313" key="2">
    <source>
        <dbReference type="EMBL" id="EPN45633.1"/>
    </source>
</evidence>
<gene>
    <name evidence="2" type="ORF">A244_25276</name>
</gene>